<dbReference type="InterPro" id="IPR036397">
    <property type="entry name" value="RNaseH_sf"/>
</dbReference>
<comment type="caution">
    <text evidence="2">The sequence shown here is derived from an EMBL/GenBank/DDBJ whole genome shotgun (WGS) entry which is preliminary data.</text>
</comment>
<accession>A0A2S5RFU5</accession>
<dbReference type="AlphaFoldDB" id="A0A2S5RFU5"/>
<dbReference type="GO" id="GO:0015074">
    <property type="term" value="P:DNA integration"/>
    <property type="evidence" value="ECO:0007669"/>
    <property type="project" value="InterPro"/>
</dbReference>
<name>A0A2S5RFU5_9MOLU</name>
<dbReference type="Gene3D" id="1.10.10.10">
    <property type="entry name" value="Winged helix-like DNA-binding domain superfamily/Winged helix DNA-binding domain"/>
    <property type="match status" value="1"/>
</dbReference>
<dbReference type="Pfam" id="PF13333">
    <property type="entry name" value="rve_2"/>
    <property type="match status" value="1"/>
</dbReference>
<dbReference type="InterPro" id="IPR048020">
    <property type="entry name" value="Transpos_IS3"/>
</dbReference>
<dbReference type="SUPFAM" id="SSF53098">
    <property type="entry name" value="Ribonuclease H-like"/>
    <property type="match status" value="1"/>
</dbReference>
<evidence type="ECO:0000313" key="2">
    <source>
        <dbReference type="EMBL" id="PPE06171.1"/>
    </source>
</evidence>
<feature type="domain" description="Integrase catalytic" evidence="1">
    <location>
        <begin position="227"/>
        <end position="391"/>
    </location>
</feature>
<dbReference type="PROSITE" id="PS50994">
    <property type="entry name" value="INTEGRASE"/>
    <property type="match status" value="1"/>
</dbReference>
<evidence type="ECO:0000313" key="3">
    <source>
        <dbReference type="Proteomes" id="UP000237865"/>
    </source>
</evidence>
<dbReference type="InterPro" id="IPR012337">
    <property type="entry name" value="RNaseH-like_sf"/>
</dbReference>
<dbReference type="Pfam" id="PF00665">
    <property type="entry name" value="rve"/>
    <property type="match status" value="1"/>
</dbReference>
<dbReference type="Proteomes" id="UP000237865">
    <property type="component" value="Unassembled WGS sequence"/>
</dbReference>
<dbReference type="Gene3D" id="3.30.420.10">
    <property type="entry name" value="Ribonuclease H-like superfamily/Ribonuclease H"/>
    <property type="match status" value="1"/>
</dbReference>
<dbReference type="GO" id="GO:0043565">
    <property type="term" value="F:sequence-specific DNA binding"/>
    <property type="evidence" value="ECO:0007669"/>
    <property type="project" value="InterPro"/>
</dbReference>
<dbReference type="InterPro" id="IPR050900">
    <property type="entry name" value="Transposase_IS3/IS150/IS904"/>
</dbReference>
<sequence length="399" mass="47118">MAKQWTKEEKIKILSELSSSNASTIAKKYNISRDSILRWNRQVKKIGYDSLVWGSGEASKNYGEDIKSNSEITMWRKMTKLQLIEELQKSKHLDLLSKSLSKKEKWEKIIKLHKNYSFSIKDLCNLANVSRSGFYKWVKNGQSHFNKWDENLEQIIKIFYFSFNRVYGHQMLSHLIKKFSNLDLKPWVVYRYMKKLGLFAITRRKRYKYNLESGNNKYDNVLNRNFVASFFGEKLVTDITYLHYDNNTMFLSIVKDLYSGKILDFQISDNLDLQFVYTNIKNSISQIDTNIQPILHSDQGLHYTSNRYATLISELGFIPSMSRKGNSPDNGACETFFASLKTEVIYIKPRSKWTKKSMIEAVIDYIEFYNYFRPPKRLNWESPQDFLNKNKSNWIAFVN</sequence>
<dbReference type="EMBL" id="PHNE01000001">
    <property type="protein sequence ID" value="PPE06171.1"/>
    <property type="molecule type" value="Genomic_DNA"/>
</dbReference>
<dbReference type="InterPro" id="IPR001584">
    <property type="entry name" value="Integrase_cat-core"/>
</dbReference>
<dbReference type="InterPro" id="IPR036388">
    <property type="entry name" value="WH-like_DNA-bd_sf"/>
</dbReference>
<protein>
    <submittedName>
        <fullName evidence="2">Transposase</fullName>
    </submittedName>
</protein>
<dbReference type="SUPFAM" id="SSF48295">
    <property type="entry name" value="TrpR-like"/>
    <property type="match status" value="1"/>
</dbReference>
<dbReference type="InterPro" id="IPR010921">
    <property type="entry name" value="Trp_repressor/repl_initiator"/>
</dbReference>
<dbReference type="NCBIfam" id="NF033516">
    <property type="entry name" value="transpos_IS3"/>
    <property type="match status" value="1"/>
</dbReference>
<evidence type="ECO:0000259" key="1">
    <source>
        <dbReference type="PROSITE" id="PS50994"/>
    </source>
</evidence>
<dbReference type="RefSeq" id="WP_104207576.1">
    <property type="nucleotide sequence ID" value="NZ_PHNE01000001.1"/>
</dbReference>
<proteinExistence type="predicted"/>
<organism evidence="2 3">
    <name type="scientific">Williamsoniiplasma lucivorax</name>
    <dbReference type="NCBI Taxonomy" id="209274"/>
    <lineage>
        <taxon>Bacteria</taxon>
        <taxon>Bacillati</taxon>
        <taxon>Mycoplasmatota</taxon>
        <taxon>Mollicutes</taxon>
        <taxon>Entomoplasmatales</taxon>
        <taxon>Williamsoniiplasma</taxon>
    </lineage>
</organism>
<gene>
    <name evidence="2" type="ORF">ELUCI_v1c04620</name>
</gene>
<reference evidence="2 3" key="1">
    <citation type="submission" date="2017-11" db="EMBL/GenBank/DDBJ databases">
        <title>Genome sequence of Entomoplasma lucivorax PIPN-2 (ATCC 49196).</title>
        <authorList>
            <person name="Lo W.-S."/>
            <person name="Gasparich G.E."/>
            <person name="Kuo C.-H."/>
        </authorList>
    </citation>
    <scope>NUCLEOTIDE SEQUENCE [LARGE SCALE GENOMIC DNA]</scope>
    <source>
        <strain evidence="2 3">PIPN-2</strain>
    </source>
</reference>
<keyword evidence="3" id="KW-1185">Reference proteome</keyword>
<dbReference type="PANTHER" id="PTHR46889:SF5">
    <property type="entry name" value="INTEGRASE PROTEIN"/>
    <property type="match status" value="1"/>
</dbReference>
<dbReference type="PANTHER" id="PTHR46889">
    <property type="entry name" value="TRANSPOSASE INSF FOR INSERTION SEQUENCE IS3B-RELATED"/>
    <property type="match status" value="1"/>
</dbReference>